<dbReference type="EMBL" id="JOWA01000132">
    <property type="protein sequence ID" value="KEZ40012.1"/>
    <property type="molecule type" value="Genomic_DNA"/>
</dbReference>
<evidence type="ECO:0000313" key="3">
    <source>
        <dbReference type="EMBL" id="KEZ40012.1"/>
    </source>
</evidence>
<dbReference type="SUPFAM" id="SSF53335">
    <property type="entry name" value="S-adenosyl-L-methionine-dependent methyltransferases"/>
    <property type="match status" value="1"/>
</dbReference>
<proteinExistence type="inferred from homology"/>
<dbReference type="PANTHER" id="PTHR43591">
    <property type="entry name" value="METHYLTRANSFERASE"/>
    <property type="match status" value="1"/>
</dbReference>
<sequence length="286" mass="32017">MESKSEGKKTPAGSPGKERASQSPPKRTPSPQTDDLLPGHHWAQAPLKVVDIGTGTGLWAVDFGDKFPNCEVIGTDISPIQPTWVPPNVKLWARYYYDCTQPFTFAPDSIDFFHMRYMTGSLSVQGWYDLFKEAFRCTKPGGYFESFEAAPFFTSDDGTVTETSALSQWGKLFVEGGKKIGATFSMVVDGTQTKGMEEAGYVDIEERDFKVPMGRWPKDPKLKELGTFAYAAIATDIEGYVLYMANLQGWTKEEVGVYAAHLRREMNNTDIHGFYKVKVVWGRKPE</sequence>
<dbReference type="HOGENOM" id="CLU_010595_2_2_1"/>
<dbReference type="Proteomes" id="UP000028545">
    <property type="component" value="Unassembled WGS sequence"/>
</dbReference>
<keyword evidence="4" id="KW-1185">Reference proteome</keyword>
<dbReference type="VEuPathDB" id="FungiDB:SAPIO_CDS8997"/>
<dbReference type="GeneID" id="27728069"/>
<dbReference type="Gene3D" id="3.40.50.150">
    <property type="entry name" value="Vaccinia Virus protein VP39"/>
    <property type="match status" value="1"/>
</dbReference>
<dbReference type="AlphaFoldDB" id="A0A084FY50"/>
<comment type="similarity">
    <text evidence="1">Belongs to the methyltransferase superfamily. LaeA methyltransferase family.</text>
</comment>
<evidence type="ECO:0000256" key="1">
    <source>
        <dbReference type="ARBA" id="ARBA00038158"/>
    </source>
</evidence>
<dbReference type="OrthoDB" id="2013972at2759"/>
<comment type="caution">
    <text evidence="3">The sequence shown here is derived from an EMBL/GenBank/DDBJ whole genome shotgun (WGS) entry which is preliminary data.</text>
</comment>
<dbReference type="InterPro" id="IPR029063">
    <property type="entry name" value="SAM-dependent_MTases_sf"/>
</dbReference>
<evidence type="ECO:0000256" key="2">
    <source>
        <dbReference type="SAM" id="MobiDB-lite"/>
    </source>
</evidence>
<dbReference type="Pfam" id="PF13489">
    <property type="entry name" value="Methyltransf_23"/>
    <property type="match status" value="1"/>
</dbReference>
<dbReference type="RefSeq" id="XP_016639811.1">
    <property type="nucleotide sequence ID" value="XM_016790508.1"/>
</dbReference>
<protein>
    <recommendedName>
        <fullName evidence="5">Methyltransferase domain-containing protein</fullName>
    </recommendedName>
</protein>
<dbReference type="CDD" id="cd02440">
    <property type="entry name" value="AdoMet_MTases"/>
    <property type="match status" value="1"/>
</dbReference>
<dbReference type="GO" id="GO:0008168">
    <property type="term" value="F:methyltransferase activity"/>
    <property type="evidence" value="ECO:0007669"/>
    <property type="project" value="TreeGrafter"/>
</dbReference>
<dbReference type="OMA" id="YLHIAYG"/>
<evidence type="ECO:0008006" key="5">
    <source>
        <dbReference type="Google" id="ProtNLM"/>
    </source>
</evidence>
<name>A0A084FY50_PSEDA</name>
<feature type="compositionally biased region" description="Polar residues" evidence="2">
    <location>
        <begin position="21"/>
        <end position="33"/>
    </location>
</feature>
<dbReference type="PANTHER" id="PTHR43591:SF10">
    <property type="entry name" value="ABC TRANSMEMBRANE TYPE-1 DOMAIN-CONTAINING PROTEIN-RELATED"/>
    <property type="match status" value="1"/>
</dbReference>
<feature type="region of interest" description="Disordered" evidence="2">
    <location>
        <begin position="1"/>
        <end position="38"/>
    </location>
</feature>
<dbReference type="KEGG" id="sapo:SAPIO_CDS8997"/>
<accession>A0A084FY50</accession>
<evidence type="ECO:0000313" key="4">
    <source>
        <dbReference type="Proteomes" id="UP000028545"/>
    </source>
</evidence>
<gene>
    <name evidence="3" type="ORF">SAPIO_CDS8997</name>
</gene>
<reference evidence="3 4" key="1">
    <citation type="journal article" date="2014" name="Genome Announc.">
        <title>Draft genome sequence of the pathogenic fungus Scedosporium apiospermum.</title>
        <authorList>
            <person name="Vandeputte P."/>
            <person name="Ghamrawi S."/>
            <person name="Rechenmann M."/>
            <person name="Iltis A."/>
            <person name="Giraud S."/>
            <person name="Fleury M."/>
            <person name="Thornton C."/>
            <person name="Delhaes L."/>
            <person name="Meyer W."/>
            <person name="Papon N."/>
            <person name="Bouchara J.P."/>
        </authorList>
    </citation>
    <scope>NUCLEOTIDE SEQUENCE [LARGE SCALE GENOMIC DNA]</scope>
    <source>
        <strain evidence="3 4">IHEM 14462</strain>
    </source>
</reference>
<organism evidence="3 4">
    <name type="scientific">Pseudallescheria apiosperma</name>
    <name type="common">Scedosporium apiospermum</name>
    <dbReference type="NCBI Taxonomy" id="563466"/>
    <lineage>
        <taxon>Eukaryota</taxon>
        <taxon>Fungi</taxon>
        <taxon>Dikarya</taxon>
        <taxon>Ascomycota</taxon>
        <taxon>Pezizomycotina</taxon>
        <taxon>Sordariomycetes</taxon>
        <taxon>Hypocreomycetidae</taxon>
        <taxon>Microascales</taxon>
        <taxon>Microascaceae</taxon>
        <taxon>Scedosporium</taxon>
    </lineage>
</organism>